<evidence type="ECO:0000313" key="3">
    <source>
        <dbReference type="Proteomes" id="UP000468388"/>
    </source>
</evidence>
<dbReference type="RefSeq" id="WP_157300720.1">
    <property type="nucleotide sequence ID" value="NZ_BAAAZB010000005.1"/>
</dbReference>
<evidence type="ECO:0000256" key="1">
    <source>
        <dbReference type="ARBA" id="ARBA00001954"/>
    </source>
</evidence>
<dbReference type="GO" id="GO:0005506">
    <property type="term" value="F:iron ion binding"/>
    <property type="evidence" value="ECO:0007669"/>
    <property type="project" value="UniProtKB-ARBA"/>
</dbReference>
<dbReference type="AlphaFoldDB" id="A0A6N8JCL2"/>
<dbReference type="SUPFAM" id="SSF51197">
    <property type="entry name" value="Clavaminate synthase-like"/>
    <property type="match status" value="1"/>
</dbReference>
<dbReference type="OrthoDB" id="9814777at2"/>
<keyword evidence="3" id="KW-1185">Reference proteome</keyword>
<evidence type="ECO:0008006" key="4">
    <source>
        <dbReference type="Google" id="ProtNLM"/>
    </source>
</evidence>
<proteinExistence type="predicted"/>
<protein>
    <recommendedName>
        <fullName evidence="4">Phytanoyl-CoA dioxygenase</fullName>
    </recommendedName>
</protein>
<sequence length="258" mass="29894">MKYFVKEIQYLINEALVSYIDKNDASVYGELRKTGFVIIPDFIKPTECEILLNCMEEHMQKSYAWHDPEGSDSRVSEIETVSAEFRDVFDKPWLANIYKKYISQFSCHHFIMANKVSYTDKNRGSGGGWHRDTVTRRQLKFLMYLNDVDENTGCFQYIPATHTPFEKWKTNRLMNVGLDASRYKDENIEKLLASNNYRVKNITGKAGTLIIVDSSGIHRGRPIKEGNIRYAATQYMSEDKFRSIVKEALGVVKLENNQ</sequence>
<comment type="cofactor">
    <cofactor evidence="1">
        <name>Fe(2+)</name>
        <dbReference type="ChEBI" id="CHEBI:29033"/>
    </cofactor>
</comment>
<dbReference type="GO" id="GO:0016706">
    <property type="term" value="F:2-oxoglutarate-dependent dioxygenase activity"/>
    <property type="evidence" value="ECO:0007669"/>
    <property type="project" value="UniProtKB-ARBA"/>
</dbReference>
<name>A0A6N8JCL2_9BACT</name>
<dbReference type="PANTHER" id="PTHR20883:SF48">
    <property type="entry name" value="ECTOINE DIOXYGENASE"/>
    <property type="match status" value="1"/>
</dbReference>
<gene>
    <name evidence="2" type="ORF">GO495_15955</name>
</gene>
<dbReference type="EMBL" id="WRXO01000004">
    <property type="protein sequence ID" value="MVT42086.1"/>
    <property type="molecule type" value="Genomic_DNA"/>
</dbReference>
<evidence type="ECO:0000313" key="2">
    <source>
        <dbReference type="EMBL" id="MVT42086.1"/>
    </source>
</evidence>
<dbReference type="Gene3D" id="2.60.120.620">
    <property type="entry name" value="q2cbj1_9rhob like domain"/>
    <property type="match status" value="1"/>
</dbReference>
<accession>A0A6N8JCL2</accession>
<dbReference type="PANTHER" id="PTHR20883">
    <property type="entry name" value="PHYTANOYL-COA DIOXYGENASE DOMAIN CONTAINING 1"/>
    <property type="match status" value="1"/>
</dbReference>
<comment type="caution">
    <text evidence="2">The sequence shown here is derived from an EMBL/GenBank/DDBJ whole genome shotgun (WGS) entry which is preliminary data.</text>
</comment>
<organism evidence="2 3">
    <name type="scientific">Chitinophaga oryziterrae</name>
    <dbReference type="NCBI Taxonomy" id="1031224"/>
    <lineage>
        <taxon>Bacteria</taxon>
        <taxon>Pseudomonadati</taxon>
        <taxon>Bacteroidota</taxon>
        <taxon>Chitinophagia</taxon>
        <taxon>Chitinophagales</taxon>
        <taxon>Chitinophagaceae</taxon>
        <taxon>Chitinophaga</taxon>
    </lineage>
</organism>
<reference evidence="2 3" key="1">
    <citation type="submission" date="2019-12" db="EMBL/GenBank/DDBJ databases">
        <title>The draft genomic sequence of strain Chitinophaga oryziterrae JCM 16595.</title>
        <authorList>
            <person name="Zhang X."/>
        </authorList>
    </citation>
    <scope>NUCLEOTIDE SEQUENCE [LARGE SCALE GENOMIC DNA]</scope>
    <source>
        <strain evidence="2 3">JCM 16595</strain>
    </source>
</reference>
<dbReference type="Pfam" id="PF05721">
    <property type="entry name" value="PhyH"/>
    <property type="match status" value="1"/>
</dbReference>
<dbReference type="Proteomes" id="UP000468388">
    <property type="component" value="Unassembled WGS sequence"/>
</dbReference>
<dbReference type="InterPro" id="IPR008775">
    <property type="entry name" value="Phytyl_CoA_dOase-like"/>
</dbReference>